<protein>
    <submittedName>
        <fullName evidence="1">Uncharacterized protein</fullName>
    </submittedName>
</protein>
<sequence length="156" mass="16613">MPFAKAKRLSDRHTPSLEQEAVAKLIRSDSYERHVRRVRRRNGERRAALLTALSATLGDAVTVVGVEAGLHVVVWLNGVPRDQEESLIATASAAGLGVYPVTPLYAPASASASASAADRPQVAGLVVGYASLDARSILYGVQLLEKVLETLRKGKA</sequence>
<dbReference type="Gene3D" id="3.40.640.10">
    <property type="entry name" value="Type I PLP-dependent aspartate aminotransferase-like (Major domain)"/>
    <property type="match status" value="1"/>
</dbReference>
<proteinExistence type="predicted"/>
<dbReference type="PANTHER" id="PTHR46577:SF1">
    <property type="entry name" value="HTH-TYPE TRANSCRIPTIONAL REGULATORY PROTEIN GABR"/>
    <property type="match status" value="1"/>
</dbReference>
<dbReference type="InterPro" id="IPR051446">
    <property type="entry name" value="HTH_trans_reg/aminotransferase"/>
</dbReference>
<dbReference type="InterPro" id="IPR015424">
    <property type="entry name" value="PyrdxlP-dep_Trfase"/>
</dbReference>
<evidence type="ECO:0000313" key="2">
    <source>
        <dbReference type="Proteomes" id="UP001589789"/>
    </source>
</evidence>
<keyword evidence="2" id="KW-1185">Reference proteome</keyword>
<dbReference type="PANTHER" id="PTHR46577">
    <property type="entry name" value="HTH-TYPE TRANSCRIPTIONAL REGULATORY PROTEIN GABR"/>
    <property type="match status" value="1"/>
</dbReference>
<comment type="caution">
    <text evidence="1">The sequence shown here is derived from an EMBL/GenBank/DDBJ whole genome shotgun (WGS) entry which is preliminary data.</text>
</comment>
<accession>A0ABV6IQA5</accession>
<reference evidence="1 2" key="1">
    <citation type="submission" date="2024-09" db="EMBL/GenBank/DDBJ databases">
        <authorList>
            <person name="Sun Q."/>
            <person name="Mori K."/>
        </authorList>
    </citation>
    <scope>NUCLEOTIDE SEQUENCE [LARGE SCALE GENOMIC DNA]</scope>
    <source>
        <strain evidence="1 2">CCM 7468</strain>
    </source>
</reference>
<dbReference type="InterPro" id="IPR015421">
    <property type="entry name" value="PyrdxlP-dep_Trfase_major"/>
</dbReference>
<dbReference type="SUPFAM" id="SSF53383">
    <property type="entry name" value="PLP-dependent transferases"/>
    <property type="match status" value="1"/>
</dbReference>
<dbReference type="Proteomes" id="UP001589789">
    <property type="component" value="Unassembled WGS sequence"/>
</dbReference>
<gene>
    <name evidence="1" type="ORF">ACFFIC_09485</name>
</gene>
<dbReference type="RefSeq" id="WP_377049938.1">
    <property type="nucleotide sequence ID" value="NZ_JBHLVZ010000014.1"/>
</dbReference>
<organism evidence="1 2">
    <name type="scientific">Muricoccus vinaceus</name>
    <dbReference type="NCBI Taxonomy" id="424704"/>
    <lineage>
        <taxon>Bacteria</taxon>
        <taxon>Pseudomonadati</taxon>
        <taxon>Pseudomonadota</taxon>
        <taxon>Alphaproteobacteria</taxon>
        <taxon>Acetobacterales</taxon>
        <taxon>Roseomonadaceae</taxon>
        <taxon>Muricoccus</taxon>
    </lineage>
</organism>
<dbReference type="EMBL" id="JBHLVZ010000014">
    <property type="protein sequence ID" value="MFC0385789.1"/>
    <property type="molecule type" value="Genomic_DNA"/>
</dbReference>
<evidence type="ECO:0000313" key="1">
    <source>
        <dbReference type="EMBL" id="MFC0385789.1"/>
    </source>
</evidence>
<name>A0ABV6IQA5_9PROT</name>